<dbReference type="EMBL" id="AVOT02037006">
    <property type="protein sequence ID" value="MBW0531621.1"/>
    <property type="molecule type" value="Genomic_DNA"/>
</dbReference>
<organism evidence="2 3">
    <name type="scientific">Austropuccinia psidii MF-1</name>
    <dbReference type="NCBI Taxonomy" id="1389203"/>
    <lineage>
        <taxon>Eukaryota</taxon>
        <taxon>Fungi</taxon>
        <taxon>Dikarya</taxon>
        <taxon>Basidiomycota</taxon>
        <taxon>Pucciniomycotina</taxon>
        <taxon>Pucciniomycetes</taxon>
        <taxon>Pucciniales</taxon>
        <taxon>Sphaerophragmiaceae</taxon>
        <taxon>Austropuccinia</taxon>
    </lineage>
</organism>
<proteinExistence type="predicted"/>
<feature type="region of interest" description="Disordered" evidence="1">
    <location>
        <begin position="87"/>
        <end position="111"/>
    </location>
</feature>
<dbReference type="AlphaFoldDB" id="A0A9Q3F730"/>
<comment type="caution">
    <text evidence="2">The sequence shown here is derived from an EMBL/GenBank/DDBJ whole genome shotgun (WGS) entry which is preliminary data.</text>
</comment>
<dbReference type="Proteomes" id="UP000765509">
    <property type="component" value="Unassembled WGS sequence"/>
</dbReference>
<evidence type="ECO:0000256" key="1">
    <source>
        <dbReference type="SAM" id="MobiDB-lite"/>
    </source>
</evidence>
<sequence>MKAPECFYGTNPCKVKSFIQSFQLIFHNNTENFSQDRKKVLYDTLFLLGRAEKWIEPHVANLTNQDPNYLLNYWQLFDSQLSTFFGDPNEDRNAEEELDSLRKKGRGHVSL</sequence>
<name>A0A9Q3F730_9BASI</name>
<keyword evidence="3" id="KW-1185">Reference proteome</keyword>
<reference evidence="2" key="1">
    <citation type="submission" date="2021-03" db="EMBL/GenBank/DDBJ databases">
        <title>Draft genome sequence of rust myrtle Austropuccinia psidii MF-1, a brazilian biotype.</title>
        <authorList>
            <person name="Quecine M.C."/>
            <person name="Pachon D.M.R."/>
            <person name="Bonatelli M.L."/>
            <person name="Correr F.H."/>
            <person name="Franceschini L.M."/>
            <person name="Leite T.F."/>
            <person name="Margarido G.R.A."/>
            <person name="Almeida C.A."/>
            <person name="Ferrarezi J.A."/>
            <person name="Labate C.A."/>
        </authorList>
    </citation>
    <scope>NUCLEOTIDE SEQUENCE</scope>
    <source>
        <strain evidence="2">MF-1</strain>
    </source>
</reference>
<dbReference type="OrthoDB" id="3363185at2759"/>
<protein>
    <recommendedName>
        <fullName evidence="4">DUF4939 domain-containing protein</fullName>
    </recommendedName>
</protein>
<evidence type="ECO:0000313" key="3">
    <source>
        <dbReference type="Proteomes" id="UP000765509"/>
    </source>
</evidence>
<accession>A0A9Q3F730</accession>
<evidence type="ECO:0008006" key="4">
    <source>
        <dbReference type="Google" id="ProtNLM"/>
    </source>
</evidence>
<evidence type="ECO:0000313" key="2">
    <source>
        <dbReference type="EMBL" id="MBW0531621.1"/>
    </source>
</evidence>
<gene>
    <name evidence="2" type="ORF">O181_071336</name>
</gene>